<evidence type="ECO:0000256" key="1">
    <source>
        <dbReference type="ARBA" id="ARBA00001947"/>
    </source>
</evidence>
<evidence type="ECO:0000256" key="12">
    <source>
        <dbReference type="SAM" id="Phobius"/>
    </source>
</evidence>
<feature type="transmembrane region" description="Helical" evidence="12">
    <location>
        <begin position="57"/>
        <end position="80"/>
    </location>
</feature>
<evidence type="ECO:0000256" key="4">
    <source>
        <dbReference type="ARBA" id="ARBA00022670"/>
    </source>
</evidence>
<evidence type="ECO:0000256" key="8">
    <source>
        <dbReference type="ARBA" id="ARBA00022833"/>
    </source>
</evidence>
<dbReference type="PANTHER" id="PTHR43221:SF1">
    <property type="entry name" value="PROTEASE HTPX"/>
    <property type="match status" value="1"/>
</dbReference>
<keyword evidence="9 12" id="KW-1133">Transmembrane helix</keyword>
<evidence type="ECO:0000256" key="3">
    <source>
        <dbReference type="ARBA" id="ARBA00022475"/>
    </source>
</evidence>
<evidence type="ECO:0000256" key="2">
    <source>
        <dbReference type="ARBA" id="ARBA00004651"/>
    </source>
</evidence>
<comment type="subcellular location">
    <subcellularLocation>
        <location evidence="2">Cell membrane</location>
        <topology evidence="2">Multi-pass membrane protein</topology>
    </subcellularLocation>
</comment>
<dbReference type="CDD" id="cd07328">
    <property type="entry name" value="M48_Ste24p_like"/>
    <property type="match status" value="1"/>
</dbReference>
<keyword evidence="11 12" id="KW-0472">Membrane</keyword>
<dbReference type="InterPro" id="IPR011990">
    <property type="entry name" value="TPR-like_helical_dom_sf"/>
</dbReference>
<comment type="cofactor">
    <cofactor evidence="1">
        <name>Zn(2+)</name>
        <dbReference type="ChEBI" id="CHEBI:29105"/>
    </cofactor>
</comment>
<keyword evidence="8" id="KW-0862">Zinc</keyword>
<dbReference type="Gene3D" id="3.30.2010.10">
    <property type="entry name" value="Metalloproteases ('zincins'), catalytic domain"/>
    <property type="match status" value="1"/>
</dbReference>
<reference evidence="14 15" key="1">
    <citation type="submission" date="2023-05" db="EMBL/GenBank/DDBJ databases">
        <title>Lysobacter sp. strain LF1 Genome sequencing and assembly.</title>
        <authorList>
            <person name="Jung Y."/>
        </authorList>
    </citation>
    <scope>NUCLEOTIDE SEQUENCE [LARGE SCALE GENOMIC DNA]</scope>
    <source>
        <strain evidence="14 15">LF1</strain>
    </source>
</reference>
<evidence type="ECO:0000313" key="15">
    <source>
        <dbReference type="Proteomes" id="UP001321580"/>
    </source>
</evidence>
<dbReference type="PANTHER" id="PTHR43221">
    <property type="entry name" value="PROTEASE HTPX"/>
    <property type="match status" value="1"/>
</dbReference>
<dbReference type="InterPro" id="IPR001915">
    <property type="entry name" value="Peptidase_M48"/>
</dbReference>
<proteinExistence type="predicted"/>
<dbReference type="Pfam" id="PF01435">
    <property type="entry name" value="Peptidase_M48"/>
    <property type="match status" value="1"/>
</dbReference>
<evidence type="ECO:0000256" key="10">
    <source>
        <dbReference type="ARBA" id="ARBA00023049"/>
    </source>
</evidence>
<evidence type="ECO:0000259" key="13">
    <source>
        <dbReference type="Pfam" id="PF01435"/>
    </source>
</evidence>
<dbReference type="SUPFAM" id="SSF48452">
    <property type="entry name" value="TPR-like"/>
    <property type="match status" value="1"/>
</dbReference>
<dbReference type="Proteomes" id="UP001321580">
    <property type="component" value="Unassembled WGS sequence"/>
</dbReference>
<keyword evidence="10" id="KW-0482">Metalloprotease</keyword>
<evidence type="ECO:0000256" key="5">
    <source>
        <dbReference type="ARBA" id="ARBA00022692"/>
    </source>
</evidence>
<feature type="domain" description="Peptidase M48" evidence="13">
    <location>
        <begin position="96"/>
        <end position="362"/>
    </location>
</feature>
<comment type="caution">
    <text evidence="14">The sequence shown here is derived from an EMBL/GenBank/DDBJ whole genome shotgun (WGS) entry which is preliminary data.</text>
</comment>
<name>A0ABT6XDT4_9GAMM</name>
<keyword evidence="6" id="KW-0479">Metal-binding</keyword>
<keyword evidence="4" id="KW-0645">Protease</keyword>
<dbReference type="EMBL" id="JASGBI010000001">
    <property type="protein sequence ID" value="MDI9238216.1"/>
    <property type="molecule type" value="Genomic_DNA"/>
</dbReference>
<evidence type="ECO:0000256" key="11">
    <source>
        <dbReference type="ARBA" id="ARBA00023136"/>
    </source>
</evidence>
<sequence length="1264" mass="139324">MPAQLTAPSAAYRRHTWLAVAGLLTFAVAYLALLGWFTWTAWRLFHALIAGEGGDGFSNVLVGSFAAFLAIFMAKGLVFFKRSAGHSDLELKAADQPELFAFLHRLADEARAPRPHRVFLSPRVNAGVFYDLSLFNLIVPSKKNLDIGLALVNVLNLGEFKAVLAHEFGHFAQRTMAVGRWVYVAHQIASQLIARRDALDSLLGTLSRLDIRIAWIGWALSLIVWAIRSLVESAFRIVVLSERALSREMEYQADLVAASLTGSDALVHALHRLGAADDAWNRALAHASREYQRGRAVDDLFAVQTRVIEQMRRVAPHATFGEPPTLPDNDRHQHRVFRSELARPPQMWSTHPSNSDRESNLKRQYVAARIDERPATLLLRDADALKRRLSHDMLVGEPPAFAPIEETLKRLDAEFDRRSLDLRYRGSYLGRSFVREVEAPAELFTATANALGDAELLARIGELYAPRHGDDLRRLDELAQERDTLEATHLGHLRAPGGEVHWRGRTLSVRQLKPVIKELDAEIAPLREAVREHDRQCRSLHLIAARRVAPAWERVLASEVELLHYCEHTEANLRDLHGLFVNTLQVVTADNRVSSTELRRLIGDADRLHDAIGVVYDRAGDVVVDDTVATRLEHSFAESLGKLGLGVPTAENINQWLKVVDGWVNHTCGELMHLRAAALESLLANEDHVTAWLASGEKPDAPTPCQVPHPYPVLVPGKERKRQTRLGWWDRFQTADGVVATVARVVVAGGIVGGVLMLGMQTGTATVSLYNGLSRTVVVEIDGQTVELAPQRATTLSVEAGTAHEVVTRTPDGDVVETFRSEKMPGTSHFLYNVAGATPLVQWTAIYGTGQQAPPQHNLGALRWSASAADHVFEEPPQSISTQAHDNGGTRTVLSAAGDLMPQQQIALVPGSDEQRELIRAHARWDDPQSRHLSTWLWLAKELPGGVDGIVTDRLRRDPHDVATLRAEQALALANGPRHDEVCARQRALAQKEPAFAGYAYLAARCTPEGPDHDAAFLAGQQRWPDDPWFALASGYVYAQRQQWPQADTLWSQALRTPATAENVALELARVKRITDVPAAQWQSLVGQSSVLAQMLELPSAATRGTPYEAYAWLEQGDLYNAVKQAEGDATLYTHVLRQAAASDGASPELVQRALALLPTEGIDPGTLWSSWALALREGQSDAGWREKALADPTDEGMAVARFVDAVRAGASQTDAEAALGNVMPRTRGLAYAMAVTLRGDACPLAWREASKKLLFTPERPYFR</sequence>
<dbReference type="InterPro" id="IPR050083">
    <property type="entry name" value="HtpX_protease"/>
</dbReference>
<keyword evidence="3" id="KW-1003">Cell membrane</keyword>
<keyword evidence="15" id="KW-1185">Reference proteome</keyword>
<keyword evidence="5 12" id="KW-0812">Transmembrane</keyword>
<evidence type="ECO:0000256" key="6">
    <source>
        <dbReference type="ARBA" id="ARBA00022723"/>
    </source>
</evidence>
<evidence type="ECO:0000313" key="14">
    <source>
        <dbReference type="EMBL" id="MDI9238216.1"/>
    </source>
</evidence>
<feature type="transmembrane region" description="Helical" evidence="12">
    <location>
        <begin position="16"/>
        <end position="37"/>
    </location>
</feature>
<evidence type="ECO:0000256" key="7">
    <source>
        <dbReference type="ARBA" id="ARBA00022801"/>
    </source>
</evidence>
<dbReference type="RefSeq" id="WP_283211697.1">
    <property type="nucleotide sequence ID" value="NZ_JASGBI010000001.1"/>
</dbReference>
<organism evidence="14 15">
    <name type="scientific">Lysobacter stagni</name>
    <dbReference type="NCBI Taxonomy" id="3045172"/>
    <lineage>
        <taxon>Bacteria</taxon>
        <taxon>Pseudomonadati</taxon>
        <taxon>Pseudomonadota</taxon>
        <taxon>Gammaproteobacteria</taxon>
        <taxon>Lysobacterales</taxon>
        <taxon>Lysobacteraceae</taxon>
        <taxon>Lysobacter</taxon>
    </lineage>
</organism>
<protein>
    <submittedName>
        <fullName evidence="14">M48 family metallopeptidase</fullName>
    </submittedName>
</protein>
<gene>
    <name evidence="14" type="ORF">QLQ15_04740</name>
</gene>
<accession>A0ABT6XDT4</accession>
<evidence type="ECO:0000256" key="9">
    <source>
        <dbReference type="ARBA" id="ARBA00022989"/>
    </source>
</evidence>
<keyword evidence="7" id="KW-0378">Hydrolase</keyword>
<feature type="transmembrane region" description="Helical" evidence="12">
    <location>
        <begin position="213"/>
        <end position="231"/>
    </location>
</feature>